<reference evidence="5 6" key="1">
    <citation type="journal article" date="2021" name="Sci. Rep.">
        <title>The distribution of antibiotic resistance genes in chicken gut microbiota commensals.</title>
        <authorList>
            <person name="Juricova H."/>
            <person name="Matiasovicova J."/>
            <person name="Kubasova T."/>
            <person name="Cejkova D."/>
            <person name="Rychlik I."/>
        </authorList>
    </citation>
    <scope>NUCLEOTIDE SEQUENCE [LARGE SCALE GENOMIC DNA]</scope>
    <source>
        <strain evidence="5 6">An564</strain>
    </source>
</reference>
<proteinExistence type="predicted"/>
<dbReference type="Proteomes" id="UP000724149">
    <property type="component" value="Unassembled WGS sequence"/>
</dbReference>
<dbReference type="PANTHER" id="PTHR42855:SF2">
    <property type="entry name" value="DRUG RESISTANCE ABC TRANSPORTER,ATP-BINDING PROTEIN"/>
    <property type="match status" value="1"/>
</dbReference>
<dbReference type="InterPro" id="IPR027417">
    <property type="entry name" value="P-loop_NTPase"/>
</dbReference>
<evidence type="ECO:0000313" key="6">
    <source>
        <dbReference type="Proteomes" id="UP000724149"/>
    </source>
</evidence>
<name>A0ABS2GKS5_9FIRM</name>
<feature type="domain" description="ABC transporter" evidence="4">
    <location>
        <begin position="306"/>
        <end position="489"/>
    </location>
</feature>
<dbReference type="InterPro" id="IPR051309">
    <property type="entry name" value="ABCF_ATPase"/>
</dbReference>
<dbReference type="InterPro" id="IPR003593">
    <property type="entry name" value="AAA+_ATPase"/>
</dbReference>
<dbReference type="SMART" id="SM00382">
    <property type="entry name" value="AAA"/>
    <property type="match status" value="2"/>
</dbReference>
<evidence type="ECO:0000256" key="3">
    <source>
        <dbReference type="SAM" id="Coils"/>
    </source>
</evidence>
<evidence type="ECO:0000256" key="2">
    <source>
        <dbReference type="ARBA" id="ARBA00022840"/>
    </source>
</evidence>
<keyword evidence="6" id="KW-1185">Reference proteome</keyword>
<evidence type="ECO:0000259" key="4">
    <source>
        <dbReference type="PROSITE" id="PS50893"/>
    </source>
</evidence>
<sequence length="490" mass="55980">MSMIKVENLTFAYPGSYHNIFENCSFQIDTDWKLGFTGRNGRGKTTLLRLLQGEYEYTGSIQSSVSFGYFPCPVPDPEQLTADVLEEIAPEAAQWQFLREFAQLELSPDLLWQPFRTLSGGEQTKVLLAALFLREGCFPLIDEPTNHLDTHGREILSRWLQRQKGYILISHDRAFLDSCTDHILSLNRSGVEVQAGRFSDWLENFQRRQQSEEEQSQRLQKEIRRLRDSARRASDWSDRAESAKFGSGPVDRGFIGHKAAKMMKRSKAIEARRQDAIEEKSALLRDRETAEKLLIQPLTYHSRTLLTVQDAAVCYDGRPVCEPVRFEIQQGDRLLLTGPNGSGKSSLLRLLAGEPLAHTGTVTLRSGLILSCLPQDTGHLSGSLSDFARQHQLDLTRFLTLLRKLDFERVQFDKPLESLSAGQKKKVLLARSLCEHAHLYLWDEPLNYIDLYSRMQIENLILECCPTMILIEHDRAFQERIATSRIELLP</sequence>
<dbReference type="NCBIfam" id="NF000355">
    <property type="entry name" value="ribo_prot_ABC_F"/>
    <property type="match status" value="1"/>
</dbReference>
<dbReference type="InterPro" id="IPR003439">
    <property type="entry name" value="ABC_transporter-like_ATP-bd"/>
</dbReference>
<keyword evidence="1" id="KW-0547">Nucleotide-binding</keyword>
<protein>
    <submittedName>
        <fullName evidence="5">ABC-F type ribosomal protection protein</fullName>
    </submittedName>
</protein>
<dbReference type="PROSITE" id="PS50893">
    <property type="entry name" value="ABC_TRANSPORTER_2"/>
    <property type="match status" value="2"/>
</dbReference>
<keyword evidence="3" id="KW-0175">Coiled coil</keyword>
<gene>
    <name evidence="5" type="primary">abc-f</name>
    <name evidence="5" type="ORF">H9X81_00310</name>
</gene>
<dbReference type="Pfam" id="PF00005">
    <property type="entry name" value="ABC_tran"/>
    <property type="match status" value="2"/>
</dbReference>
<comment type="caution">
    <text evidence="5">The sequence shown here is derived from an EMBL/GenBank/DDBJ whole genome shotgun (WGS) entry which is preliminary data.</text>
</comment>
<accession>A0ABS2GKS5</accession>
<dbReference type="CDD" id="cd03221">
    <property type="entry name" value="ABCF_EF-3"/>
    <property type="match status" value="2"/>
</dbReference>
<evidence type="ECO:0000256" key="1">
    <source>
        <dbReference type="ARBA" id="ARBA00022741"/>
    </source>
</evidence>
<dbReference type="InterPro" id="IPR017871">
    <property type="entry name" value="ABC_transporter-like_CS"/>
</dbReference>
<organism evidence="5 6">
    <name type="scientific">Hydrogenoanaerobacterium saccharovorans</name>
    <dbReference type="NCBI Taxonomy" id="474960"/>
    <lineage>
        <taxon>Bacteria</taxon>
        <taxon>Bacillati</taxon>
        <taxon>Bacillota</taxon>
        <taxon>Clostridia</taxon>
        <taxon>Eubacteriales</taxon>
        <taxon>Oscillospiraceae</taxon>
        <taxon>Hydrogenoanaerobacterium</taxon>
    </lineage>
</organism>
<feature type="domain" description="ABC transporter" evidence="4">
    <location>
        <begin position="4"/>
        <end position="213"/>
    </location>
</feature>
<evidence type="ECO:0000313" key="5">
    <source>
        <dbReference type="EMBL" id="MBM6922138.1"/>
    </source>
</evidence>
<feature type="coiled-coil region" evidence="3">
    <location>
        <begin position="202"/>
        <end position="229"/>
    </location>
</feature>
<keyword evidence="2" id="KW-0067">ATP-binding</keyword>
<dbReference type="RefSeq" id="WP_204719176.1">
    <property type="nucleotide sequence ID" value="NZ_JACSNR010000001.1"/>
</dbReference>
<dbReference type="EMBL" id="JACSNR010000001">
    <property type="protein sequence ID" value="MBM6922138.1"/>
    <property type="molecule type" value="Genomic_DNA"/>
</dbReference>
<dbReference type="PROSITE" id="PS00211">
    <property type="entry name" value="ABC_TRANSPORTER_1"/>
    <property type="match status" value="2"/>
</dbReference>
<dbReference type="Gene3D" id="3.40.50.300">
    <property type="entry name" value="P-loop containing nucleotide triphosphate hydrolases"/>
    <property type="match status" value="2"/>
</dbReference>
<dbReference type="SUPFAM" id="SSF52540">
    <property type="entry name" value="P-loop containing nucleoside triphosphate hydrolases"/>
    <property type="match status" value="2"/>
</dbReference>
<dbReference type="PANTHER" id="PTHR42855">
    <property type="entry name" value="ABC TRANSPORTER ATP-BINDING SUBUNIT"/>
    <property type="match status" value="1"/>
</dbReference>